<protein>
    <recommendedName>
        <fullName evidence="1">DNA mismatch repair protein MutS connector domain-containing protein</fullName>
    </recommendedName>
</protein>
<dbReference type="Gene3D" id="3.30.420.110">
    <property type="entry name" value="MutS, connector domain"/>
    <property type="match status" value="1"/>
</dbReference>
<feature type="domain" description="DNA mismatch repair protein MutS connector" evidence="1">
    <location>
        <begin position="152"/>
        <end position="233"/>
    </location>
</feature>
<dbReference type="InterPro" id="IPR016151">
    <property type="entry name" value="DNA_mismatch_repair_MutS_N"/>
</dbReference>
<dbReference type="Gene3D" id="3.40.1170.10">
    <property type="entry name" value="DNA repair protein MutS, domain I"/>
    <property type="match status" value="1"/>
</dbReference>
<dbReference type="Proteomes" id="UP000015102">
    <property type="component" value="Unassembled WGS sequence"/>
</dbReference>
<accession>T1GFX4</accession>
<dbReference type="GO" id="GO:0006298">
    <property type="term" value="P:mismatch repair"/>
    <property type="evidence" value="ECO:0007669"/>
    <property type="project" value="InterPro"/>
</dbReference>
<dbReference type="InterPro" id="IPR007860">
    <property type="entry name" value="DNA_mmatch_repair_MutS_con_dom"/>
</dbReference>
<dbReference type="HOGENOM" id="CLU_002472_10_3_1"/>
<dbReference type="Pfam" id="PF05188">
    <property type="entry name" value="MutS_II"/>
    <property type="match status" value="1"/>
</dbReference>
<organism evidence="2 3">
    <name type="scientific">Megaselia scalaris</name>
    <name type="common">Humpbacked fly</name>
    <name type="synonym">Phora scalaris</name>
    <dbReference type="NCBI Taxonomy" id="36166"/>
    <lineage>
        <taxon>Eukaryota</taxon>
        <taxon>Metazoa</taxon>
        <taxon>Ecdysozoa</taxon>
        <taxon>Arthropoda</taxon>
        <taxon>Hexapoda</taxon>
        <taxon>Insecta</taxon>
        <taxon>Pterygota</taxon>
        <taxon>Neoptera</taxon>
        <taxon>Endopterygota</taxon>
        <taxon>Diptera</taxon>
        <taxon>Brachycera</taxon>
        <taxon>Muscomorpha</taxon>
        <taxon>Platypezoidea</taxon>
        <taxon>Phoridae</taxon>
        <taxon>Megaseliini</taxon>
        <taxon>Megaselia</taxon>
    </lineage>
</organism>
<name>T1GFX4_MEGSC</name>
<reference evidence="3" key="1">
    <citation type="submission" date="2013-02" db="EMBL/GenBank/DDBJ databases">
        <authorList>
            <person name="Hughes D."/>
        </authorList>
    </citation>
    <scope>NUCLEOTIDE SEQUENCE</scope>
    <source>
        <strain>Durham</strain>
        <strain evidence="3">NC isolate 2 -- Noor lab</strain>
    </source>
</reference>
<dbReference type="InterPro" id="IPR036678">
    <property type="entry name" value="MutS_con_dom_sf"/>
</dbReference>
<reference evidence="2" key="2">
    <citation type="submission" date="2015-06" db="UniProtKB">
        <authorList>
            <consortium name="EnsemblMetazoa"/>
        </authorList>
    </citation>
    <scope>IDENTIFICATION</scope>
</reference>
<dbReference type="EMBL" id="CAQQ02002369">
    <property type="status" value="NOT_ANNOTATED_CDS"/>
    <property type="molecule type" value="Genomic_DNA"/>
</dbReference>
<evidence type="ECO:0000313" key="2">
    <source>
        <dbReference type="EnsemblMetazoa" id="MESCA002276-PA"/>
    </source>
</evidence>
<dbReference type="OMA" id="REIQICQ"/>
<dbReference type="GO" id="GO:0005524">
    <property type="term" value="F:ATP binding"/>
    <property type="evidence" value="ECO:0007669"/>
    <property type="project" value="InterPro"/>
</dbReference>
<dbReference type="EnsemblMetazoa" id="MESCA002276-RA">
    <property type="protein sequence ID" value="MESCA002276-PA"/>
    <property type="gene ID" value="MESCA002276"/>
</dbReference>
<proteinExistence type="predicted"/>
<dbReference type="AlphaFoldDB" id="T1GFX4"/>
<sequence>MDKDKLKLGDINSQKRFHQYFVENLKDRPPNTFRFFERPNNIYSVHGKEECDFVAKIVFKSVSGVKILGFSDISSALPSHYYLTLTRKQFEEASRNILLVKNYRLELYINNKNSWNLEYFGSPGNLTQFEDLIFSNKDGIVGTGMLSLKFQRVGNENKLGIVSVDTNNYEFLVAEFLDNDFFAELESILVGLSPKECLVNSTEGEFNSKINEILERNGILVTVLDKKIASSKTWKSDLLQDLRLF</sequence>
<dbReference type="STRING" id="36166.T1GFX4"/>
<keyword evidence="3" id="KW-1185">Reference proteome</keyword>
<evidence type="ECO:0000313" key="3">
    <source>
        <dbReference type="Proteomes" id="UP000015102"/>
    </source>
</evidence>
<evidence type="ECO:0000259" key="1">
    <source>
        <dbReference type="Pfam" id="PF05188"/>
    </source>
</evidence>
<dbReference type="GO" id="GO:0030983">
    <property type="term" value="F:mismatched DNA binding"/>
    <property type="evidence" value="ECO:0007669"/>
    <property type="project" value="InterPro"/>
</dbReference>